<dbReference type="EMBL" id="BK015488">
    <property type="protein sequence ID" value="DAE09460.1"/>
    <property type="molecule type" value="Genomic_DNA"/>
</dbReference>
<name>A0A8S5PT89_9CAUD</name>
<evidence type="ECO:0000313" key="1">
    <source>
        <dbReference type="EMBL" id="DAE09460.1"/>
    </source>
</evidence>
<keyword evidence="1" id="KW-0804">Transcription</keyword>
<proteinExistence type="predicted"/>
<organism evidence="1">
    <name type="scientific">Siphoviridae sp. ct96x5</name>
    <dbReference type="NCBI Taxonomy" id="2825367"/>
    <lineage>
        <taxon>Viruses</taxon>
        <taxon>Duplodnaviria</taxon>
        <taxon>Heunggongvirae</taxon>
        <taxon>Uroviricota</taxon>
        <taxon>Caudoviricetes</taxon>
    </lineage>
</organism>
<protein>
    <submittedName>
        <fullName evidence="1">DNA-directed RNA polymerase</fullName>
    </submittedName>
</protein>
<dbReference type="GO" id="GO:0000428">
    <property type="term" value="C:DNA-directed RNA polymerase complex"/>
    <property type="evidence" value="ECO:0007669"/>
    <property type="project" value="UniProtKB-KW"/>
</dbReference>
<keyword evidence="1" id="KW-0240">DNA-directed RNA polymerase</keyword>
<sequence>MEPSFVYIDRYGNCRCGRCCELLFCDENGDMPVTCPRCDSELDYGNLDQSSLM</sequence>
<reference evidence="1" key="1">
    <citation type="journal article" date="2021" name="Proc. Natl. Acad. Sci. U.S.A.">
        <title>A Catalog of Tens of Thousands of Viruses from Human Metagenomes Reveals Hidden Associations with Chronic Diseases.</title>
        <authorList>
            <person name="Tisza M.J."/>
            <person name="Buck C.B."/>
        </authorList>
    </citation>
    <scope>NUCLEOTIDE SEQUENCE</scope>
    <source>
        <strain evidence="1">Ct96x5</strain>
    </source>
</reference>
<accession>A0A8S5PT89</accession>